<accession>A0A0D7AS03</accession>
<organism evidence="2 3">
    <name type="scientific">Cylindrobasidium torrendii FP15055 ss-10</name>
    <dbReference type="NCBI Taxonomy" id="1314674"/>
    <lineage>
        <taxon>Eukaryota</taxon>
        <taxon>Fungi</taxon>
        <taxon>Dikarya</taxon>
        <taxon>Basidiomycota</taxon>
        <taxon>Agaricomycotina</taxon>
        <taxon>Agaricomycetes</taxon>
        <taxon>Agaricomycetidae</taxon>
        <taxon>Agaricales</taxon>
        <taxon>Marasmiineae</taxon>
        <taxon>Physalacriaceae</taxon>
        <taxon>Cylindrobasidium</taxon>
    </lineage>
</organism>
<evidence type="ECO:0000256" key="1">
    <source>
        <dbReference type="SAM" id="MobiDB-lite"/>
    </source>
</evidence>
<feature type="compositionally biased region" description="Basic residues" evidence="1">
    <location>
        <begin position="151"/>
        <end position="166"/>
    </location>
</feature>
<dbReference type="EMBL" id="KN881036">
    <property type="protein sequence ID" value="KIY61138.1"/>
    <property type="molecule type" value="Genomic_DNA"/>
</dbReference>
<dbReference type="Proteomes" id="UP000054007">
    <property type="component" value="Unassembled WGS sequence"/>
</dbReference>
<proteinExistence type="predicted"/>
<reference evidence="2 3" key="1">
    <citation type="journal article" date="2015" name="Fungal Genet. Biol.">
        <title>Evolution of novel wood decay mechanisms in Agaricales revealed by the genome sequences of Fistulina hepatica and Cylindrobasidium torrendii.</title>
        <authorList>
            <person name="Floudas D."/>
            <person name="Held B.W."/>
            <person name="Riley R."/>
            <person name="Nagy L.G."/>
            <person name="Koehler G."/>
            <person name="Ransdell A.S."/>
            <person name="Younus H."/>
            <person name="Chow J."/>
            <person name="Chiniquy J."/>
            <person name="Lipzen A."/>
            <person name="Tritt A."/>
            <person name="Sun H."/>
            <person name="Haridas S."/>
            <person name="LaButti K."/>
            <person name="Ohm R.A."/>
            <person name="Kues U."/>
            <person name="Blanchette R.A."/>
            <person name="Grigoriev I.V."/>
            <person name="Minto R.E."/>
            <person name="Hibbett D.S."/>
        </authorList>
    </citation>
    <scope>NUCLEOTIDE SEQUENCE [LARGE SCALE GENOMIC DNA]</scope>
    <source>
        <strain evidence="2 3">FP15055 ss-10</strain>
    </source>
</reference>
<feature type="region of interest" description="Disordered" evidence="1">
    <location>
        <begin position="138"/>
        <end position="174"/>
    </location>
</feature>
<evidence type="ECO:0000313" key="3">
    <source>
        <dbReference type="Proteomes" id="UP000054007"/>
    </source>
</evidence>
<name>A0A0D7AS03_9AGAR</name>
<protein>
    <submittedName>
        <fullName evidence="2">Uncharacterized protein</fullName>
    </submittedName>
</protein>
<gene>
    <name evidence="2" type="ORF">CYLTODRAFT_415645</name>
</gene>
<dbReference type="AlphaFoldDB" id="A0A0D7AS03"/>
<keyword evidence="3" id="KW-1185">Reference proteome</keyword>
<evidence type="ECO:0000313" key="2">
    <source>
        <dbReference type="EMBL" id="KIY61138.1"/>
    </source>
</evidence>
<sequence length="174" mass="19761">MYEHPENTEIHLTPEDGIVNESKGLPTVRKARFDGLMAKAASQLVTSNFAWDTILLDANYEERSVLLCQGWIPEGYVRIDYEAQKRRRERAARGMILRKSLSEQIHRAILSGEYVPTWLYAAAQILDPRAPAVLRVGRPTLKCSPKPMTRDKRKNKKSGSGRKQSNRGREGKQA</sequence>